<feature type="non-terminal residue" evidence="2">
    <location>
        <position position="106"/>
    </location>
</feature>
<comment type="caution">
    <text evidence="2">The sequence shown here is derived from an EMBL/GenBank/DDBJ whole genome shotgun (WGS) entry which is preliminary data.</text>
</comment>
<accession>A0ABN9E6W4</accession>
<name>A0ABN9E6W4_9NEOB</name>
<feature type="domain" description="LNS2/PITP" evidence="1">
    <location>
        <begin position="1"/>
        <end position="61"/>
    </location>
</feature>
<evidence type="ECO:0000259" key="1">
    <source>
        <dbReference type="SMART" id="SM00775"/>
    </source>
</evidence>
<dbReference type="InterPro" id="IPR013209">
    <property type="entry name" value="LNS2"/>
</dbReference>
<evidence type="ECO:0000313" key="2">
    <source>
        <dbReference type="EMBL" id="CAI9579183.1"/>
    </source>
</evidence>
<dbReference type="InterPro" id="IPR026058">
    <property type="entry name" value="LIPIN"/>
</dbReference>
<proteinExistence type="predicted"/>
<dbReference type="PANTHER" id="PTHR12181">
    <property type="entry name" value="LIPIN"/>
    <property type="match status" value="1"/>
</dbReference>
<gene>
    <name evidence="2" type="ORF">SPARVUS_LOCUS9036822</name>
</gene>
<reference evidence="2" key="1">
    <citation type="submission" date="2023-05" db="EMBL/GenBank/DDBJ databases">
        <authorList>
            <person name="Stuckert A."/>
        </authorList>
    </citation>
    <scope>NUCLEOTIDE SEQUENCE</scope>
</reference>
<dbReference type="EMBL" id="CATNWA010015072">
    <property type="protein sequence ID" value="CAI9579183.1"/>
    <property type="molecule type" value="Genomic_DNA"/>
</dbReference>
<dbReference type="SMART" id="SM00775">
    <property type="entry name" value="LNS2"/>
    <property type="match status" value="1"/>
</dbReference>
<dbReference type="PANTHER" id="PTHR12181:SF62">
    <property type="entry name" value="PHOSPHATIDATE PHOSPHATASE LPIN3"/>
    <property type="match status" value="1"/>
</dbReference>
<dbReference type="Pfam" id="PF08235">
    <property type="entry name" value="LNS2"/>
    <property type="match status" value="1"/>
</dbReference>
<dbReference type="Proteomes" id="UP001162483">
    <property type="component" value="Unassembled WGS sequence"/>
</dbReference>
<dbReference type="InterPro" id="IPR031315">
    <property type="entry name" value="LNS2/PITP"/>
</dbReference>
<keyword evidence="3" id="KW-1185">Reference proteome</keyword>
<feature type="non-terminal residue" evidence="2">
    <location>
        <position position="1"/>
    </location>
</feature>
<protein>
    <recommendedName>
        <fullName evidence="1">LNS2/PITP domain-containing protein</fullName>
    </recommendedName>
</protein>
<sequence length="106" mass="11931">EKTPEHFKIACLSDIFQLFPDPSPFHAAFGNRPNDVLAYREVGVPESRIFTVNPRGELTQDLNSGFKSSYSALCDLVNVMFPPPSSYAISALLSPQFNDFSYWRDP</sequence>
<organism evidence="2 3">
    <name type="scientific">Staurois parvus</name>
    <dbReference type="NCBI Taxonomy" id="386267"/>
    <lineage>
        <taxon>Eukaryota</taxon>
        <taxon>Metazoa</taxon>
        <taxon>Chordata</taxon>
        <taxon>Craniata</taxon>
        <taxon>Vertebrata</taxon>
        <taxon>Euteleostomi</taxon>
        <taxon>Amphibia</taxon>
        <taxon>Batrachia</taxon>
        <taxon>Anura</taxon>
        <taxon>Neobatrachia</taxon>
        <taxon>Ranoidea</taxon>
        <taxon>Ranidae</taxon>
        <taxon>Staurois</taxon>
    </lineage>
</organism>
<evidence type="ECO:0000313" key="3">
    <source>
        <dbReference type="Proteomes" id="UP001162483"/>
    </source>
</evidence>